<sequence>MAGVALSIPELVYERNIFPNFDSVALDNSLASLALVLVVTSILCPILTENNNKYYYKHHKEVCENKFPSLSDYVEKMLDRDMMNSEMKRIKKAKKYLAMSDYSLLSKEQKKEYKNKLRKERVESRKKTKELLLSMPKKQRSIFVRQRKLDKEDEQLFEEEVYAFMAKKKNQCLTMAGLLEGEALIEAYDKNPLLDSERKNLVKRLKKENSQLTLISYSKRELAIRAAQAKAAGADFVGAADMIEKIQKENWFGYDIIVATPDMMGQIGRLGRILGPKGLMPNPKTGTVTMNIGSAITEIKNGKVAYRTDKDGNIQLTFGKASFTEEKLAENLRAVINLVLSIRPSSVKGVYVQGCAISSTMGPSVSVDVNAL</sequence>
<dbReference type="PANTHER" id="PTHR36427">
    <property type="entry name" value="54S RIBOSOMAL PROTEIN L1, MITOCHONDRIAL"/>
    <property type="match status" value="1"/>
</dbReference>
<dbReference type="Proteomes" id="UP000694408">
    <property type="component" value="Unplaced"/>
</dbReference>
<comment type="similarity">
    <text evidence="1 4">Belongs to the universal ribosomal protein uL1 family.</text>
</comment>
<evidence type="ECO:0000313" key="6">
    <source>
        <dbReference type="Proteomes" id="UP000694408"/>
    </source>
</evidence>
<dbReference type="Gene3D" id="6.10.20.140">
    <property type="entry name" value="50S ribosomal protein L1, Chain A, Domain 1"/>
    <property type="match status" value="1"/>
</dbReference>
<evidence type="ECO:0000256" key="1">
    <source>
        <dbReference type="ARBA" id="ARBA00010531"/>
    </source>
</evidence>
<organism evidence="5 6">
    <name type="scientific">Junco hyemalis</name>
    <name type="common">Dark-eyed junco</name>
    <dbReference type="NCBI Taxonomy" id="40217"/>
    <lineage>
        <taxon>Eukaryota</taxon>
        <taxon>Metazoa</taxon>
        <taxon>Chordata</taxon>
        <taxon>Craniata</taxon>
        <taxon>Vertebrata</taxon>
        <taxon>Euteleostomi</taxon>
        <taxon>Archelosauria</taxon>
        <taxon>Archosauria</taxon>
        <taxon>Dinosauria</taxon>
        <taxon>Saurischia</taxon>
        <taxon>Theropoda</taxon>
        <taxon>Coelurosauria</taxon>
        <taxon>Aves</taxon>
        <taxon>Neognathae</taxon>
        <taxon>Neoaves</taxon>
        <taxon>Telluraves</taxon>
        <taxon>Australaves</taxon>
        <taxon>Passeriformes</taxon>
        <taxon>Passerellidae</taxon>
        <taxon>Junco</taxon>
    </lineage>
</organism>
<keyword evidence="3 4" id="KW-0687">Ribonucleoprotein</keyword>
<evidence type="ECO:0000256" key="2">
    <source>
        <dbReference type="ARBA" id="ARBA00022980"/>
    </source>
</evidence>
<dbReference type="CDD" id="cd00403">
    <property type="entry name" value="Ribosomal_L1"/>
    <property type="match status" value="1"/>
</dbReference>
<proteinExistence type="inferred from homology"/>
<keyword evidence="6" id="KW-1185">Reference proteome</keyword>
<dbReference type="PROSITE" id="PS01199">
    <property type="entry name" value="RIBOSOMAL_L1"/>
    <property type="match status" value="1"/>
</dbReference>
<name>A0A8C5IGF2_JUNHY</name>
<dbReference type="GO" id="GO:1990904">
    <property type="term" value="C:ribonucleoprotein complex"/>
    <property type="evidence" value="ECO:0007669"/>
    <property type="project" value="UniProtKB-KW"/>
</dbReference>
<dbReference type="SUPFAM" id="SSF56808">
    <property type="entry name" value="Ribosomal protein L1"/>
    <property type="match status" value="1"/>
</dbReference>
<dbReference type="FunFam" id="3.40.50.790:FF:000001">
    <property type="entry name" value="50S ribosomal protein L1"/>
    <property type="match status" value="1"/>
</dbReference>
<dbReference type="InterPro" id="IPR023673">
    <property type="entry name" value="Ribosomal_uL1_CS"/>
</dbReference>
<evidence type="ECO:0000256" key="3">
    <source>
        <dbReference type="ARBA" id="ARBA00023274"/>
    </source>
</evidence>
<dbReference type="InterPro" id="IPR028364">
    <property type="entry name" value="Ribosomal_uL1/biogenesis"/>
</dbReference>
<accession>A0A8C5IGF2</accession>
<evidence type="ECO:0000313" key="5">
    <source>
        <dbReference type="Ensembl" id="ENSJHYP00000003978.1"/>
    </source>
</evidence>
<dbReference type="GO" id="GO:0005840">
    <property type="term" value="C:ribosome"/>
    <property type="evidence" value="ECO:0007669"/>
    <property type="project" value="UniProtKB-KW"/>
</dbReference>
<reference evidence="5" key="2">
    <citation type="submission" date="2025-09" db="UniProtKB">
        <authorList>
            <consortium name="Ensembl"/>
        </authorList>
    </citation>
    <scope>IDENTIFICATION</scope>
</reference>
<dbReference type="Pfam" id="PF00687">
    <property type="entry name" value="Ribosomal_L1"/>
    <property type="match status" value="1"/>
</dbReference>
<evidence type="ECO:0000256" key="4">
    <source>
        <dbReference type="RuleBase" id="RU000659"/>
    </source>
</evidence>
<dbReference type="Gene3D" id="3.40.50.790">
    <property type="match status" value="1"/>
</dbReference>
<dbReference type="AlphaFoldDB" id="A0A8C5IGF2"/>
<dbReference type="InterPro" id="IPR023674">
    <property type="entry name" value="Ribosomal_uL1-like"/>
</dbReference>
<dbReference type="Ensembl" id="ENSJHYT00000004888.1">
    <property type="protein sequence ID" value="ENSJHYP00000003978.1"/>
    <property type="gene ID" value="ENSJHYG00000003289.1"/>
</dbReference>
<dbReference type="InterPro" id="IPR016095">
    <property type="entry name" value="Ribosomal_uL1_3-a/b-sand"/>
</dbReference>
<dbReference type="PANTHER" id="PTHR36427:SF3">
    <property type="entry name" value="LARGE RIBOSOMAL SUBUNIT PROTEIN UL1M"/>
    <property type="match status" value="1"/>
</dbReference>
<reference evidence="5" key="1">
    <citation type="submission" date="2025-08" db="UniProtKB">
        <authorList>
            <consortium name="Ensembl"/>
        </authorList>
    </citation>
    <scope>IDENTIFICATION</scope>
</reference>
<protein>
    <recommendedName>
        <fullName evidence="4">Ribosomal protein</fullName>
    </recommendedName>
</protein>
<keyword evidence="2 4" id="KW-0689">Ribosomal protein</keyword>